<proteinExistence type="predicted"/>
<name>I3YQT8_ALIFI</name>
<dbReference type="STRING" id="679935.Alfi_3115"/>
<sequence length="219" mass="25180">MPKIFSAYERSSLCEAGRSPESNAFLTDIMNTDPKQTNRNARKSETPSYKYSFWFNEEHIRFKKLLCKSGLEHNRSQFIVKRIFGEEFVVIKRDPSKTQFIARLNDFYFQFQKLGNNYNQIVKAVNSHFSNVAIPHQIAMLEQRTRELKALSIEILSFAKHTVEWLQIRPAGTDHRGRSHVTGGVRSHAPKSFTQAKATAKTDYITLNEQAGTFIPACC</sequence>
<dbReference type="HOGENOM" id="CLU_109688_0_0_10"/>
<evidence type="ECO:0000313" key="2">
    <source>
        <dbReference type="Proteomes" id="UP000006052"/>
    </source>
</evidence>
<gene>
    <name evidence="1" type="ordered locus">Alfi_3115</name>
</gene>
<evidence type="ECO:0000313" key="1">
    <source>
        <dbReference type="EMBL" id="AFL79356.1"/>
    </source>
</evidence>
<protein>
    <submittedName>
        <fullName evidence="1">Bacterial mobilization protein (MobC)</fullName>
    </submittedName>
</protein>
<organism evidence="1 2">
    <name type="scientific">Alistipes finegoldii (strain DSM 17242 / JCM 16770 / CCUG 46020 / CIP 107999 / KCTC 15236 / AHN 2437)</name>
    <dbReference type="NCBI Taxonomy" id="679935"/>
    <lineage>
        <taxon>Bacteria</taxon>
        <taxon>Pseudomonadati</taxon>
        <taxon>Bacteroidota</taxon>
        <taxon>Bacteroidia</taxon>
        <taxon>Bacteroidales</taxon>
        <taxon>Rikenellaceae</taxon>
        <taxon>Alistipes</taxon>
    </lineage>
</organism>
<dbReference type="EMBL" id="CP003274">
    <property type="protein sequence ID" value="AFL79356.1"/>
    <property type="molecule type" value="Genomic_DNA"/>
</dbReference>
<dbReference type="Proteomes" id="UP000006052">
    <property type="component" value="Chromosome"/>
</dbReference>
<dbReference type="Pfam" id="PF19514">
    <property type="entry name" value="MobC_2"/>
    <property type="match status" value="1"/>
</dbReference>
<dbReference type="KEGG" id="afd:Alfi_3115"/>
<reference evidence="2" key="1">
    <citation type="journal article" date="2013" name="Stand. Genomic Sci.">
        <title>Complete genome sequence of the bile-resistant pigment-producing anaerobe Alistipes finegoldii type strain (AHN2437(T)).</title>
        <authorList>
            <person name="Mavromatis K."/>
            <person name="Stackebrandt E."/>
            <person name="Munk C."/>
            <person name="Lapidus A."/>
            <person name="Nolan M."/>
            <person name="Lucas S."/>
            <person name="Hammon N."/>
            <person name="Deshpande S."/>
            <person name="Cheng J.F."/>
            <person name="Tapia R."/>
            <person name="Goodwin L.A."/>
            <person name="Pitluck S."/>
            <person name="Liolios K."/>
            <person name="Pagani I."/>
            <person name="Ivanova N."/>
            <person name="Mikhailova N."/>
            <person name="Huntemann M."/>
            <person name="Pati A."/>
            <person name="Chen A."/>
            <person name="Palaniappan K."/>
            <person name="Land M."/>
            <person name="Hauser L."/>
            <person name="Rohde M."/>
            <person name="Gronow S."/>
            <person name="Goker M."/>
            <person name="Detter J.C."/>
            <person name="Bristow J."/>
            <person name="Eisen J.A."/>
            <person name="Markowitz V."/>
            <person name="Hugenholtz P."/>
            <person name="Kyrpides N.C."/>
            <person name="Klenk H.P."/>
            <person name="Woyke T."/>
        </authorList>
    </citation>
    <scope>NUCLEOTIDE SEQUENCE</scope>
    <source>
        <strain evidence="2">DSM 17242 / JCM 16770 / AHN 2437 / CCUG 46020 / CIP 107999</strain>
    </source>
</reference>
<dbReference type="AlphaFoldDB" id="I3YQT8"/>
<accession>I3YQT8</accession>
<dbReference type="InterPro" id="IPR045788">
    <property type="entry name" value="MobC_2"/>
</dbReference>